<evidence type="ECO:0000313" key="3">
    <source>
        <dbReference type="EMBL" id="RWU13522.1"/>
    </source>
</evidence>
<dbReference type="GO" id="GO:0051082">
    <property type="term" value="F:unfolded protein binding"/>
    <property type="evidence" value="ECO:0007669"/>
    <property type="project" value="InterPro"/>
</dbReference>
<gene>
    <name evidence="3" type="primary">narJ</name>
    <name evidence="3" type="ORF">EA138_07260</name>
    <name evidence="2" type="ORF">TAF16_1412</name>
</gene>
<name>A0A178TEL7_9BACL</name>
<dbReference type="GO" id="GO:0016530">
    <property type="term" value="F:metallochaperone activity"/>
    <property type="evidence" value="ECO:0007669"/>
    <property type="project" value="TreeGrafter"/>
</dbReference>
<protein>
    <submittedName>
        <fullName evidence="3">Nitrate reductase molybdenum cofactor assembly chaperone</fullName>
    </submittedName>
    <submittedName>
        <fullName evidence="2">Respiratory nitrate reductase delta chain</fullName>
    </submittedName>
</protein>
<dbReference type="NCBIfam" id="TIGR00684">
    <property type="entry name" value="narJ"/>
    <property type="match status" value="1"/>
</dbReference>
<dbReference type="PATRIC" id="fig|33934.7.peg.1836"/>
<dbReference type="SUPFAM" id="SSF89155">
    <property type="entry name" value="TorD-like"/>
    <property type="match status" value="1"/>
</dbReference>
<keyword evidence="1" id="KW-0534">Nitrate assimilation</keyword>
<dbReference type="PANTHER" id="PTHR43680:SF2">
    <property type="entry name" value="NITRATE REDUCTASE MOLYBDENUM COFACTOR ASSEMBLY CHAPERONE NARJ"/>
    <property type="match status" value="1"/>
</dbReference>
<proteinExistence type="predicted"/>
<dbReference type="PANTHER" id="PTHR43680">
    <property type="entry name" value="NITRATE REDUCTASE MOLYBDENUM COFACTOR ASSEMBLY CHAPERONE"/>
    <property type="match status" value="1"/>
</dbReference>
<dbReference type="InterPro" id="IPR020945">
    <property type="entry name" value="DMSO/NO3_reduct_chaperone"/>
</dbReference>
<evidence type="ECO:0000313" key="4">
    <source>
        <dbReference type="Proteomes" id="UP000078336"/>
    </source>
</evidence>
<comment type="caution">
    <text evidence="2">The sequence shown here is derived from an EMBL/GenBank/DDBJ whole genome shotgun (WGS) entry which is preliminary data.</text>
</comment>
<dbReference type="GO" id="GO:0051131">
    <property type="term" value="P:chaperone-mediated protein complex assembly"/>
    <property type="evidence" value="ECO:0007669"/>
    <property type="project" value="InterPro"/>
</dbReference>
<dbReference type="Pfam" id="PF02613">
    <property type="entry name" value="Nitrate_red_del"/>
    <property type="match status" value="1"/>
</dbReference>
<reference evidence="3 5" key="2">
    <citation type="submission" date="2019-01" db="EMBL/GenBank/DDBJ databases">
        <title>Anoxybacillus flavithermus in powdered infant formula.</title>
        <authorList>
            <person name="Rhee M.S."/>
            <person name="Choi I.-G."/>
            <person name="Cho T.J."/>
            <person name="Park B."/>
        </authorList>
    </citation>
    <scope>NUCLEOTIDE SEQUENCE [LARGE SCALE GENOMIC DNA]</scope>
    <source>
        <strain evidence="3 5">FHS-PPAM212</strain>
    </source>
</reference>
<organism evidence="2 4">
    <name type="scientific">Anoxybacillus flavithermus</name>
    <dbReference type="NCBI Taxonomy" id="33934"/>
    <lineage>
        <taxon>Bacteria</taxon>
        <taxon>Bacillati</taxon>
        <taxon>Bacillota</taxon>
        <taxon>Bacilli</taxon>
        <taxon>Bacillales</taxon>
        <taxon>Anoxybacillaceae</taxon>
        <taxon>Anoxybacillus</taxon>
    </lineage>
</organism>
<dbReference type="GO" id="GO:0042128">
    <property type="term" value="P:nitrate assimilation"/>
    <property type="evidence" value="ECO:0007669"/>
    <property type="project" value="UniProtKB-KW"/>
</dbReference>
<evidence type="ECO:0000313" key="5">
    <source>
        <dbReference type="Proteomes" id="UP000286434"/>
    </source>
</evidence>
<keyword evidence="4" id="KW-1185">Reference proteome</keyword>
<accession>A0A178TEL7</accession>
<dbReference type="RefSeq" id="WP_004889683.1">
    <property type="nucleotide sequence ID" value="NZ_JABJUS010000022.1"/>
</dbReference>
<sequence>MDYAHVQTVFEIVSYLLSYPDRQWRKQLDDCATFSQHIPHRPIVQNIQKFIDYVKQTDEMTWIETYVYTFDFGKKTNLYVTYMSTGEQRERGIELLQLKQLYKSAGFDVTEQELPDYLPLMLEFASQAERTYVQPLMQKYFNHISHIREQLIAAESYYAILFDVLLMALEEIGVCKLAEGSVS</sequence>
<dbReference type="InterPro" id="IPR003765">
    <property type="entry name" value="NO3_reductase_chaperone_NarJ"/>
</dbReference>
<reference evidence="2 4" key="1">
    <citation type="submission" date="2016-03" db="EMBL/GenBank/DDBJ databases">
        <title>Spore heat resistance.</title>
        <authorList>
            <person name="Boekhorst J."/>
            <person name="Berendsen E.M."/>
            <person name="Wells-Bennik M.H."/>
            <person name="Kuipers O.P."/>
        </authorList>
    </citation>
    <scope>NUCLEOTIDE SEQUENCE [LARGE SCALE GENOMIC DNA]</scope>
    <source>
        <strain evidence="2 4">AF16</strain>
    </source>
</reference>
<dbReference type="InterPro" id="IPR036411">
    <property type="entry name" value="TorD-like_sf"/>
</dbReference>
<dbReference type="AlphaFoldDB" id="A0A178TEL7"/>
<dbReference type="Proteomes" id="UP000078336">
    <property type="component" value="Unassembled WGS sequence"/>
</dbReference>
<evidence type="ECO:0000256" key="1">
    <source>
        <dbReference type="ARBA" id="ARBA00023063"/>
    </source>
</evidence>
<evidence type="ECO:0000313" key="2">
    <source>
        <dbReference type="EMBL" id="OAO79697.1"/>
    </source>
</evidence>
<dbReference type="Gene3D" id="1.10.3480.10">
    <property type="entry name" value="TorD-like"/>
    <property type="match status" value="1"/>
</dbReference>
<dbReference type="OrthoDB" id="5296272at2"/>
<dbReference type="Proteomes" id="UP000286434">
    <property type="component" value="Unassembled WGS sequence"/>
</dbReference>
<dbReference type="EMBL" id="LUCQ01000082">
    <property type="protein sequence ID" value="OAO79697.1"/>
    <property type="molecule type" value="Genomic_DNA"/>
</dbReference>
<dbReference type="EMBL" id="SBBW01000021">
    <property type="protein sequence ID" value="RWU13522.1"/>
    <property type="molecule type" value="Genomic_DNA"/>
</dbReference>